<keyword evidence="2" id="KW-1185">Reference proteome</keyword>
<gene>
    <name evidence="1" type="ORF">SteCoe_27007</name>
</gene>
<sequence length="354" mass="41575">MNKYFKSRFSAGTTESTNKSKVNIEFFQLLKNYIKRNPGKLVLNIPETIVINCPGFDSSLLYTDTDSCIYMQENITSEYVQRFLKRCYYFHREPFPILVLKVNRGNFSDSCKAMKTLKESYSLWKKKAENPTFFCYQRFVIPPNESVSKIRVLYNIQRGQMLFRMILRRENSMTSVPSSSKRGWTRLKTLTAPEKPPDPQDKYFVRNGEENSPYENELRNDSIIEQMKNLKKVIEFAECSDGSFILLEIYADFVQSFLGDWFFLNITNYKTEFVVNKKASTSLPRMKRMIKYKRDAQKATTAFESVANMSMCNLNLSSQDMLRNEVLKDLSSPKRAHLKTSDEIYRKAYHLRIE</sequence>
<reference evidence="1 2" key="1">
    <citation type="submission" date="2016-11" db="EMBL/GenBank/DDBJ databases">
        <title>The macronuclear genome of Stentor coeruleus: a giant cell with tiny introns.</title>
        <authorList>
            <person name="Slabodnick M."/>
            <person name="Ruby J.G."/>
            <person name="Reiff S.B."/>
            <person name="Swart E.C."/>
            <person name="Gosai S."/>
            <person name="Prabakaran S."/>
            <person name="Witkowska E."/>
            <person name="Larue G.E."/>
            <person name="Fisher S."/>
            <person name="Freeman R.M."/>
            <person name="Gunawardena J."/>
            <person name="Chu W."/>
            <person name="Stover N.A."/>
            <person name="Gregory B.D."/>
            <person name="Nowacki M."/>
            <person name="Derisi J."/>
            <person name="Roy S.W."/>
            <person name="Marshall W.F."/>
            <person name="Sood P."/>
        </authorList>
    </citation>
    <scope>NUCLEOTIDE SEQUENCE [LARGE SCALE GENOMIC DNA]</scope>
    <source>
        <strain evidence="1">WM001</strain>
    </source>
</reference>
<proteinExistence type="predicted"/>
<dbReference type="OrthoDB" id="322529at2759"/>
<dbReference type="Proteomes" id="UP000187209">
    <property type="component" value="Unassembled WGS sequence"/>
</dbReference>
<name>A0A1R2BBL6_9CILI</name>
<accession>A0A1R2BBL6</accession>
<dbReference type="EMBL" id="MPUH01000771">
    <property type="protein sequence ID" value="OMJ74152.1"/>
    <property type="molecule type" value="Genomic_DNA"/>
</dbReference>
<evidence type="ECO:0000313" key="1">
    <source>
        <dbReference type="EMBL" id="OMJ74152.1"/>
    </source>
</evidence>
<dbReference type="AlphaFoldDB" id="A0A1R2BBL6"/>
<comment type="caution">
    <text evidence="1">The sequence shown here is derived from an EMBL/GenBank/DDBJ whole genome shotgun (WGS) entry which is preliminary data.</text>
</comment>
<protein>
    <submittedName>
        <fullName evidence="1">Uncharacterized protein</fullName>
    </submittedName>
</protein>
<evidence type="ECO:0000313" key="2">
    <source>
        <dbReference type="Proteomes" id="UP000187209"/>
    </source>
</evidence>
<organism evidence="1 2">
    <name type="scientific">Stentor coeruleus</name>
    <dbReference type="NCBI Taxonomy" id="5963"/>
    <lineage>
        <taxon>Eukaryota</taxon>
        <taxon>Sar</taxon>
        <taxon>Alveolata</taxon>
        <taxon>Ciliophora</taxon>
        <taxon>Postciliodesmatophora</taxon>
        <taxon>Heterotrichea</taxon>
        <taxon>Heterotrichida</taxon>
        <taxon>Stentoridae</taxon>
        <taxon>Stentor</taxon>
    </lineage>
</organism>